<dbReference type="PANTHER" id="PTHR35446:SF3">
    <property type="entry name" value="CMD DOMAIN-CONTAINING PROTEIN"/>
    <property type="match status" value="1"/>
</dbReference>
<keyword evidence="2" id="KW-1185">Reference proteome</keyword>
<organism evidence="1 2">
    <name type="scientific">Algicella marina</name>
    <dbReference type="NCBI Taxonomy" id="2683284"/>
    <lineage>
        <taxon>Bacteria</taxon>
        <taxon>Pseudomonadati</taxon>
        <taxon>Pseudomonadota</taxon>
        <taxon>Alphaproteobacteria</taxon>
        <taxon>Rhodobacterales</taxon>
        <taxon>Paracoccaceae</taxon>
        <taxon>Algicella</taxon>
    </lineage>
</organism>
<dbReference type="SUPFAM" id="SSF69118">
    <property type="entry name" value="AhpD-like"/>
    <property type="match status" value="1"/>
</dbReference>
<dbReference type="InterPro" id="IPR029032">
    <property type="entry name" value="AhpD-like"/>
</dbReference>
<proteinExistence type="predicted"/>
<gene>
    <name evidence="1" type="ORF">GO499_13585</name>
</gene>
<dbReference type="PANTHER" id="PTHR35446">
    <property type="entry name" value="SI:CH211-175M2.5"/>
    <property type="match status" value="1"/>
</dbReference>
<dbReference type="EMBL" id="CP046620">
    <property type="protein sequence ID" value="QHQ36125.1"/>
    <property type="molecule type" value="Genomic_DNA"/>
</dbReference>
<reference evidence="1 2" key="1">
    <citation type="submission" date="2019-12" db="EMBL/GenBank/DDBJ databases">
        <title>Complete genome sequence of Algicella marina strain 9Alg 56(T) isolated from the red alga Tichocarpus crinitus.</title>
        <authorList>
            <person name="Kim S.-G."/>
            <person name="Nedashkovskaya O.I."/>
        </authorList>
    </citation>
    <scope>NUCLEOTIDE SEQUENCE [LARGE SCALE GENOMIC DNA]</scope>
    <source>
        <strain evidence="1 2">9Alg 56</strain>
    </source>
</reference>
<dbReference type="RefSeq" id="WP_161862676.1">
    <property type="nucleotide sequence ID" value="NZ_CP046620.1"/>
</dbReference>
<dbReference type="Gene3D" id="1.20.1290.10">
    <property type="entry name" value="AhpD-like"/>
    <property type="match status" value="1"/>
</dbReference>
<evidence type="ECO:0000313" key="2">
    <source>
        <dbReference type="Proteomes" id="UP000464495"/>
    </source>
</evidence>
<accession>A0A6P1T303</accession>
<sequence length="184" mass="20393">MVDFRFHTPDTAPDGSKALLAEGARKYGRVPAMYAAMAEAPALLEAYDAIQDLFMSSSFTKEEMTVVWQSVNVEHECLYCVPGHTLIAEMMGVDPAISRALRDETPLIDARLEALRAFTLQMVRQRGAVSGDQVEGFLSAGFDRQHVFEVILGIAQKVMSNFTNHVAATPVDGQLEPYAWRRRA</sequence>
<name>A0A6P1T303_9RHOB</name>
<evidence type="ECO:0000313" key="1">
    <source>
        <dbReference type="EMBL" id="QHQ36125.1"/>
    </source>
</evidence>
<dbReference type="Proteomes" id="UP000464495">
    <property type="component" value="Chromosome"/>
</dbReference>
<dbReference type="KEGG" id="amaq:GO499_13585"/>
<protein>
    <submittedName>
        <fullName evidence="1">Carboxymuconolactone decarboxylase family protein</fullName>
    </submittedName>
</protein>
<dbReference type="AlphaFoldDB" id="A0A6P1T303"/>